<evidence type="ECO:0000256" key="4">
    <source>
        <dbReference type="ARBA" id="ARBA00023125"/>
    </source>
</evidence>
<evidence type="ECO:0000256" key="2">
    <source>
        <dbReference type="ARBA" id="ARBA00022840"/>
    </source>
</evidence>
<organism evidence="8 9">
    <name type="scientific">Aromatoleum tolulyticum</name>
    <dbReference type="NCBI Taxonomy" id="34027"/>
    <lineage>
        <taxon>Bacteria</taxon>
        <taxon>Pseudomonadati</taxon>
        <taxon>Pseudomonadota</taxon>
        <taxon>Betaproteobacteria</taxon>
        <taxon>Rhodocyclales</taxon>
        <taxon>Rhodocyclaceae</taxon>
        <taxon>Aromatoleum</taxon>
    </lineage>
</organism>
<dbReference type="STRING" id="34027.SAMN05421829_11099"/>
<dbReference type="PANTHER" id="PTHR32071:SF77">
    <property type="entry name" value="TRANSCRIPTIONAL REGULATORY PROTEIN"/>
    <property type="match status" value="1"/>
</dbReference>
<protein>
    <submittedName>
        <fullName evidence="8">Transcriptional regulator of acetoin/glycerol metabolism</fullName>
    </submittedName>
</protein>
<dbReference type="GO" id="GO:0003677">
    <property type="term" value="F:DNA binding"/>
    <property type="evidence" value="ECO:0007669"/>
    <property type="project" value="UniProtKB-KW"/>
</dbReference>
<dbReference type="AlphaFoldDB" id="A0A1N6YIU1"/>
<dbReference type="Gene3D" id="3.40.50.300">
    <property type="entry name" value="P-loop containing nucleotide triphosphate hydrolases"/>
    <property type="match status" value="1"/>
</dbReference>
<dbReference type="InterPro" id="IPR003018">
    <property type="entry name" value="GAF"/>
</dbReference>
<dbReference type="Gene3D" id="3.30.450.40">
    <property type="match status" value="1"/>
</dbReference>
<proteinExistence type="predicted"/>
<feature type="region of interest" description="Disordered" evidence="6">
    <location>
        <begin position="286"/>
        <end position="308"/>
    </location>
</feature>
<dbReference type="Pfam" id="PF00158">
    <property type="entry name" value="Sigma54_activat"/>
    <property type="match status" value="1"/>
</dbReference>
<dbReference type="Proteomes" id="UP000186819">
    <property type="component" value="Unassembled WGS sequence"/>
</dbReference>
<dbReference type="CDD" id="cd18773">
    <property type="entry name" value="PDC1_HK_sensor"/>
    <property type="match status" value="1"/>
</dbReference>
<keyword evidence="1" id="KW-0547">Nucleotide-binding</keyword>
<keyword evidence="9" id="KW-1185">Reference proteome</keyword>
<dbReference type="GO" id="GO:0006355">
    <property type="term" value="P:regulation of DNA-templated transcription"/>
    <property type="evidence" value="ECO:0007669"/>
    <property type="project" value="InterPro"/>
</dbReference>
<keyword evidence="5" id="KW-0804">Transcription</keyword>
<dbReference type="InterPro" id="IPR029016">
    <property type="entry name" value="GAF-like_dom_sf"/>
</dbReference>
<evidence type="ECO:0000256" key="6">
    <source>
        <dbReference type="SAM" id="MobiDB-lite"/>
    </source>
</evidence>
<dbReference type="PROSITE" id="PS00688">
    <property type="entry name" value="SIGMA54_INTERACT_3"/>
    <property type="match status" value="1"/>
</dbReference>
<evidence type="ECO:0000313" key="9">
    <source>
        <dbReference type="Proteomes" id="UP000186819"/>
    </source>
</evidence>
<dbReference type="Gene3D" id="1.10.8.60">
    <property type="match status" value="1"/>
</dbReference>
<evidence type="ECO:0000259" key="7">
    <source>
        <dbReference type="PROSITE" id="PS50045"/>
    </source>
</evidence>
<accession>A0A1N6YIU1</accession>
<dbReference type="SMART" id="SM00382">
    <property type="entry name" value="AAA"/>
    <property type="match status" value="1"/>
</dbReference>
<evidence type="ECO:0000256" key="3">
    <source>
        <dbReference type="ARBA" id="ARBA00023015"/>
    </source>
</evidence>
<feature type="domain" description="Sigma-54 factor interaction" evidence="7">
    <location>
        <begin position="317"/>
        <end position="509"/>
    </location>
</feature>
<dbReference type="RefSeq" id="WP_076603042.1">
    <property type="nucleotide sequence ID" value="NZ_FTMD01000010.1"/>
</dbReference>
<dbReference type="Pfam" id="PF25601">
    <property type="entry name" value="AAA_lid_14"/>
    <property type="match status" value="1"/>
</dbReference>
<keyword evidence="4" id="KW-0238">DNA-binding</keyword>
<reference evidence="9" key="1">
    <citation type="submission" date="2017-01" db="EMBL/GenBank/DDBJ databases">
        <authorList>
            <person name="Varghese N."/>
            <person name="Submissions S."/>
        </authorList>
    </citation>
    <scope>NUCLEOTIDE SEQUENCE [LARGE SCALE GENOMIC DNA]</scope>
    <source>
        <strain evidence="9">ATCC 51758</strain>
    </source>
</reference>
<dbReference type="GO" id="GO:0005524">
    <property type="term" value="F:ATP binding"/>
    <property type="evidence" value="ECO:0007669"/>
    <property type="project" value="UniProtKB-KW"/>
</dbReference>
<dbReference type="PANTHER" id="PTHR32071">
    <property type="entry name" value="TRANSCRIPTIONAL REGULATORY PROTEIN"/>
    <property type="match status" value="1"/>
</dbReference>
<evidence type="ECO:0000256" key="1">
    <source>
        <dbReference type="ARBA" id="ARBA00022741"/>
    </source>
</evidence>
<evidence type="ECO:0000313" key="8">
    <source>
        <dbReference type="EMBL" id="SIR14503.1"/>
    </source>
</evidence>
<dbReference type="InterPro" id="IPR058031">
    <property type="entry name" value="AAA_lid_NorR"/>
</dbReference>
<evidence type="ECO:0000256" key="5">
    <source>
        <dbReference type="ARBA" id="ARBA00023163"/>
    </source>
</evidence>
<name>A0A1N6YIU1_9RHOO</name>
<dbReference type="EMBL" id="FTMD01000010">
    <property type="protein sequence ID" value="SIR14503.1"/>
    <property type="molecule type" value="Genomic_DNA"/>
</dbReference>
<dbReference type="InterPro" id="IPR027417">
    <property type="entry name" value="P-loop_NTPase"/>
</dbReference>
<dbReference type="SUPFAM" id="SSF52540">
    <property type="entry name" value="P-loop containing nucleoside triphosphate hydrolases"/>
    <property type="match status" value="1"/>
</dbReference>
<dbReference type="InterPro" id="IPR025944">
    <property type="entry name" value="Sigma_54_int_dom_CS"/>
</dbReference>
<dbReference type="Pfam" id="PF01590">
    <property type="entry name" value="GAF"/>
    <property type="match status" value="1"/>
</dbReference>
<dbReference type="CDD" id="cd00009">
    <property type="entry name" value="AAA"/>
    <property type="match status" value="1"/>
</dbReference>
<dbReference type="InterPro" id="IPR003593">
    <property type="entry name" value="AAA+_ATPase"/>
</dbReference>
<dbReference type="PROSITE" id="PS50045">
    <property type="entry name" value="SIGMA54_INTERACT_4"/>
    <property type="match status" value="1"/>
</dbReference>
<gene>
    <name evidence="8" type="ORF">SAMN05421829_11099</name>
</gene>
<sequence length="532" mass="58101">MMEASPPLSRPETLVASWQRSREHGLRPDEPLNDTALAPGELTDRIAANNRLLAFSRPMIEGLYRQIGSPSSTVLLADRQGMILSALGHTDFLDRATRVALRPGVDWSEAVMGTNAIGTALHTGTVVTVQGDQHYLTRNRILTCVATPILAPTGGMLGILDVSSDAHENLTHAEALLRTTAELIEHRLLETLDDGFLTLHFHTRRDALSDPLHALVVFDEGGRLVASNRKARGLLGLDARRPAAAYEACFATPWGSLVGWAAQAPDAPFPLYDLKGRTLIARAKLRSRRPPETGPRSGTARHDDSRLGAIGHGDGRMARIVETLHSCAAENTPLLIEGEMGTGKAHLVRAFHEDHKPTADAPLIGIDCTVLPSGEAAEAELDRAWTQAANGILFLVEIDALPTTLQARLFDAHDGSRARVIGAARRPLAELRREGRLDLRNFEAAGGRIISLPPLRERDDFDELVRHFVREAAAGRPIYVCPDALALLHRHRWPGNLRELRNQLRLMLALMGDEASQLCPEDIPPELFENAA</sequence>
<keyword evidence="2" id="KW-0067">ATP-binding</keyword>
<dbReference type="InterPro" id="IPR002078">
    <property type="entry name" value="Sigma_54_int"/>
</dbReference>
<keyword evidence="3" id="KW-0805">Transcription regulation</keyword>